<organism evidence="5 7">
    <name type="scientific">Listeria booriae</name>
    <dbReference type="NCBI Taxonomy" id="1552123"/>
    <lineage>
        <taxon>Bacteria</taxon>
        <taxon>Bacillati</taxon>
        <taxon>Bacillota</taxon>
        <taxon>Bacilli</taxon>
        <taxon>Bacillales</taxon>
        <taxon>Listeriaceae</taxon>
        <taxon>Listeria</taxon>
    </lineage>
</organism>
<dbReference type="AlphaFoldDB" id="A0A7X0YHH1"/>
<evidence type="ECO:0000313" key="7">
    <source>
        <dbReference type="Proteomes" id="UP000574104"/>
    </source>
</evidence>
<keyword evidence="1 2" id="KW-0732">Signal</keyword>
<dbReference type="RefSeq" id="WP_185348563.1">
    <property type="nucleotide sequence ID" value="NZ_JAAROZ010000009.1"/>
</dbReference>
<proteinExistence type="predicted"/>
<reference evidence="6 7" key="1">
    <citation type="submission" date="2020-03" db="EMBL/GenBank/DDBJ databases">
        <title>Soil Listeria distribution.</title>
        <authorList>
            <person name="Liao J."/>
            <person name="Wiedmann M."/>
        </authorList>
    </citation>
    <scope>NUCLEOTIDE SEQUENCE [LARGE SCALE GENOMIC DNA]</scope>
    <source>
        <strain evidence="5 7">FSL L7-1299</strain>
        <strain evidence="4 6">FSL L7-1658</strain>
        <strain evidence="3 8">FSL L7-1681</strain>
    </source>
</reference>
<dbReference type="Gene3D" id="2.60.40.1240">
    <property type="match status" value="1"/>
</dbReference>
<evidence type="ECO:0000256" key="1">
    <source>
        <dbReference type="ARBA" id="ARBA00022729"/>
    </source>
</evidence>
<evidence type="ECO:0000313" key="4">
    <source>
        <dbReference type="EMBL" id="MBC1401170.1"/>
    </source>
</evidence>
<evidence type="ECO:0000313" key="6">
    <source>
        <dbReference type="Proteomes" id="UP000544413"/>
    </source>
</evidence>
<protein>
    <submittedName>
        <fullName evidence="5">DUF4354 domain-containing protein</fullName>
    </submittedName>
</protein>
<accession>A0A7X0YHH1</accession>
<evidence type="ECO:0000313" key="5">
    <source>
        <dbReference type="EMBL" id="MBC1616182.1"/>
    </source>
</evidence>
<dbReference type="EMBL" id="JAARPL010000002">
    <property type="protein sequence ID" value="MBC1371284.1"/>
    <property type="molecule type" value="Genomic_DNA"/>
</dbReference>
<dbReference type="PROSITE" id="PS51257">
    <property type="entry name" value="PROKAR_LIPOPROTEIN"/>
    <property type="match status" value="1"/>
</dbReference>
<dbReference type="EMBL" id="JAARPT010000003">
    <property type="protein sequence ID" value="MBC1401170.1"/>
    <property type="molecule type" value="Genomic_DNA"/>
</dbReference>
<dbReference type="Proteomes" id="UP000591929">
    <property type="component" value="Unassembled WGS sequence"/>
</dbReference>
<evidence type="ECO:0000256" key="2">
    <source>
        <dbReference type="SAM" id="SignalP"/>
    </source>
</evidence>
<comment type="caution">
    <text evidence="5">The sequence shown here is derived from an EMBL/GenBank/DDBJ whole genome shotgun (WGS) entry which is preliminary data.</text>
</comment>
<dbReference type="InterPro" id="IPR029050">
    <property type="entry name" value="Immunoprotect_excell_Ig-like"/>
</dbReference>
<evidence type="ECO:0000313" key="3">
    <source>
        <dbReference type="EMBL" id="MBC1371284.1"/>
    </source>
</evidence>
<gene>
    <name evidence="4" type="ORF">HB836_06120</name>
    <name evidence="3" type="ORF">HB847_02800</name>
    <name evidence="5" type="ORF">HB904_08285</name>
</gene>
<feature type="chain" id="PRO_5041572107" evidence="2">
    <location>
        <begin position="18"/>
        <end position="158"/>
    </location>
</feature>
<feature type="signal peptide" evidence="2">
    <location>
        <begin position="1"/>
        <end position="17"/>
    </location>
</feature>
<dbReference type="EMBL" id="JAARSH010000005">
    <property type="protein sequence ID" value="MBC1616182.1"/>
    <property type="molecule type" value="Genomic_DNA"/>
</dbReference>
<sequence length="158" mass="17382">MKKALIIISLGAVLLLAACSENTKSEKNTDTKQTEKAEVEAKVEDKDTVVDGLKIKIKKQEVNKKVSNSKTQQLYTFTISGENMSSTNKGLGAVDFVLKTKDGKEIQIDPSMAAFGNEIEPNKQLEGKASFAVDEKQTATKLVYKPLDKELAEWEVSK</sequence>
<dbReference type="Proteomes" id="UP000574104">
    <property type="component" value="Unassembled WGS sequence"/>
</dbReference>
<name>A0A7X0YHH1_9LIST</name>
<evidence type="ECO:0000313" key="8">
    <source>
        <dbReference type="Proteomes" id="UP000591929"/>
    </source>
</evidence>
<dbReference type="Proteomes" id="UP000544413">
    <property type="component" value="Unassembled WGS sequence"/>
</dbReference>